<name>A0A1P8WA41_9PLAN</name>
<evidence type="ECO:0000313" key="2">
    <source>
        <dbReference type="Proteomes" id="UP000187735"/>
    </source>
</evidence>
<gene>
    <name evidence="1" type="ORF">Fuma_00502</name>
</gene>
<proteinExistence type="predicted"/>
<dbReference type="Proteomes" id="UP000187735">
    <property type="component" value="Chromosome"/>
</dbReference>
<reference evidence="1 2" key="1">
    <citation type="journal article" date="2016" name="Front. Microbiol.">
        <title>Fuerstia marisgermanicae gen. nov., sp. nov., an Unusual Member of the Phylum Planctomycetes from the German Wadden Sea.</title>
        <authorList>
            <person name="Kohn T."/>
            <person name="Heuer A."/>
            <person name="Jogler M."/>
            <person name="Vollmers J."/>
            <person name="Boedeker C."/>
            <person name="Bunk B."/>
            <person name="Rast P."/>
            <person name="Borchert D."/>
            <person name="Glockner I."/>
            <person name="Freese H.M."/>
            <person name="Klenk H.P."/>
            <person name="Overmann J."/>
            <person name="Kaster A.K."/>
            <person name="Rohde M."/>
            <person name="Wiegand S."/>
            <person name="Jogler C."/>
        </authorList>
    </citation>
    <scope>NUCLEOTIDE SEQUENCE [LARGE SCALE GENOMIC DNA]</scope>
    <source>
        <strain evidence="1 2">NH11</strain>
    </source>
</reference>
<sequence length="47" mass="5076">MRAGRYLPTDLVNSAIFRFATASVRSRFKSVSADGATGRILKSLCPS</sequence>
<dbReference type="AlphaFoldDB" id="A0A1P8WA41"/>
<accession>A0A1P8WA41</accession>
<keyword evidence="2" id="KW-1185">Reference proteome</keyword>
<dbReference type="KEGG" id="fmr:Fuma_00502"/>
<organism evidence="1 2">
    <name type="scientific">Fuerstiella marisgermanici</name>
    <dbReference type="NCBI Taxonomy" id="1891926"/>
    <lineage>
        <taxon>Bacteria</taxon>
        <taxon>Pseudomonadati</taxon>
        <taxon>Planctomycetota</taxon>
        <taxon>Planctomycetia</taxon>
        <taxon>Planctomycetales</taxon>
        <taxon>Planctomycetaceae</taxon>
        <taxon>Fuerstiella</taxon>
    </lineage>
</organism>
<dbReference type="EMBL" id="CP017641">
    <property type="protein sequence ID" value="APZ90918.1"/>
    <property type="molecule type" value="Genomic_DNA"/>
</dbReference>
<protein>
    <submittedName>
        <fullName evidence="1">Uncharacterized protein</fullName>
    </submittedName>
</protein>
<evidence type="ECO:0000313" key="1">
    <source>
        <dbReference type="EMBL" id="APZ90918.1"/>
    </source>
</evidence>